<feature type="domain" description="BTB" evidence="1">
    <location>
        <begin position="275"/>
        <end position="332"/>
    </location>
</feature>
<dbReference type="PROSITE" id="PS50097">
    <property type="entry name" value="BTB"/>
    <property type="match status" value="1"/>
</dbReference>
<keyword evidence="2" id="KW-1185">Reference proteome</keyword>
<dbReference type="SUPFAM" id="SSF54695">
    <property type="entry name" value="POZ domain"/>
    <property type="match status" value="1"/>
</dbReference>
<organism evidence="2 3">
    <name type="scientific">Panagrolaimus davidi</name>
    <dbReference type="NCBI Taxonomy" id="227884"/>
    <lineage>
        <taxon>Eukaryota</taxon>
        <taxon>Metazoa</taxon>
        <taxon>Ecdysozoa</taxon>
        <taxon>Nematoda</taxon>
        <taxon>Chromadorea</taxon>
        <taxon>Rhabditida</taxon>
        <taxon>Tylenchina</taxon>
        <taxon>Panagrolaimomorpha</taxon>
        <taxon>Panagrolaimoidea</taxon>
        <taxon>Panagrolaimidae</taxon>
        <taxon>Panagrolaimus</taxon>
    </lineage>
</organism>
<evidence type="ECO:0000313" key="3">
    <source>
        <dbReference type="WBParaSite" id="PDA_v2.g25930.t1"/>
    </source>
</evidence>
<evidence type="ECO:0000259" key="1">
    <source>
        <dbReference type="PROSITE" id="PS50097"/>
    </source>
</evidence>
<dbReference type="PANTHER" id="PTHR46672:SF1">
    <property type="entry name" value="OS08G0103600 PROTEIN"/>
    <property type="match status" value="1"/>
</dbReference>
<protein>
    <submittedName>
        <fullName evidence="3">BTB domain-containing protein</fullName>
    </submittedName>
</protein>
<evidence type="ECO:0000313" key="2">
    <source>
        <dbReference type="Proteomes" id="UP000887578"/>
    </source>
</evidence>
<sequence>MEISEITENIQFECVEIKNEKSTYSVDPTKPITVVISSCDPKIVFLRVLWKFIEIDIPDKMKRSIKSYNSYPTVEKELFEFCQRLTIQKNGNIFIKLKDGLGFIFYWEKSGKASFKGKMSYQMYNLKVSEMYNDIKLKYQKSIYTMSSGEVTTVEMSETSRLVELNVLWNYKNGYSEENTKCSLISGIKSLTKKLHDEMDPIDLNLDEINLVENEHTVNELYEKPVSQSTQLSPSSSIQEATIPENKEEKVAENAEINFSLSSPLNAAFESKKYADVIFLTNDFKKVFAHRCILFSFSEIFMAFFDQSSEIPIEIDVDFSETIVNRAIQFCYGKIDGIKNYENDLIKFADKYGIKGLKKSCLHSLKDQNLTTENVCETVKTAFEQNYTLLKQKCLKFIFQKKGEFGSEKLSKLPNEILVSTILCL</sequence>
<dbReference type="AlphaFoldDB" id="A0A914QFB8"/>
<dbReference type="PANTHER" id="PTHR46672">
    <property type="entry name" value="OS08G0495500 PROTEIN-RELATED"/>
    <property type="match status" value="1"/>
</dbReference>
<dbReference type="InterPro" id="IPR000210">
    <property type="entry name" value="BTB/POZ_dom"/>
</dbReference>
<name>A0A914QFB8_9BILA</name>
<reference evidence="3" key="1">
    <citation type="submission" date="2022-11" db="UniProtKB">
        <authorList>
            <consortium name="WormBaseParasite"/>
        </authorList>
    </citation>
    <scope>IDENTIFICATION</scope>
</reference>
<dbReference type="SMART" id="SM00225">
    <property type="entry name" value="BTB"/>
    <property type="match status" value="1"/>
</dbReference>
<dbReference type="WBParaSite" id="PDA_v2.g25930.t1">
    <property type="protein sequence ID" value="PDA_v2.g25930.t1"/>
    <property type="gene ID" value="PDA_v2.g25930"/>
</dbReference>
<proteinExistence type="predicted"/>
<dbReference type="Pfam" id="PF00651">
    <property type="entry name" value="BTB"/>
    <property type="match status" value="1"/>
</dbReference>
<dbReference type="Gene3D" id="3.30.710.10">
    <property type="entry name" value="Potassium Channel Kv1.1, Chain A"/>
    <property type="match status" value="1"/>
</dbReference>
<accession>A0A914QFB8</accession>
<dbReference type="InterPro" id="IPR011333">
    <property type="entry name" value="SKP1/BTB/POZ_sf"/>
</dbReference>
<dbReference type="Proteomes" id="UP000887578">
    <property type="component" value="Unplaced"/>
</dbReference>
<dbReference type="InterPro" id="IPR044714">
    <property type="entry name" value="AtSIBP1-like"/>
</dbReference>